<reference evidence="2" key="1">
    <citation type="submission" date="2020-06" db="EMBL/GenBank/DDBJ databases">
        <authorList>
            <person name="Link T."/>
            <person name="Ehrmann M."/>
        </authorList>
    </citation>
    <scope>NUCLEOTIDE SEQUENCE</scope>
    <source>
        <strain evidence="2">TMW 2.2257</strain>
    </source>
</reference>
<sequence>MIYYILDHHFNALTTIDTQAQKGIVVADDMHNIELVGGTRLNTLSMTIYKNTGPKVNPEDVNSPYETSLIKEGCYLVFVDDNNNNVCLSIQEITSEDEITRQIQCEDLGMELINGNASQFESQRYQYIDYYVNRELYDTGWQIGVNELEGNIKKLVDTSNEETPLARLQSICEVFDCEMTFSVEFKNVKVDKKLINIYFKIGTDRTNKVMYSGVDILSMSKTVSINNVVTALRDSKNGFDGLAIGDGRFYTQKGESIVYDRVANAEYGGGNTAKERFTGWRMGIASSSFNSQIENYNEIRNMLEERSQPEFSAEVNALFTDGDFDIGDSLTFVDEEFNPPLRIKARIIKKEIDRSDQTQNKITISNIEQLRSMLSSDLLAKRQEQNELTSQYSVKLFSDNGTGFVEGSPKITTIQARVFKNDKDITNLLKKEDLFWTKEDKNGDHDVMWEERFQNAGTTVTVKTEDVAEIANIHCTLTILENHFVQGIYFINGLKDIGRKILKKQNKNTVTSIFISDTHFSSDTVVREDIENYSRSNDHIKNVAELTNYVPIDYVVHGGDVHDGSTASKYVAKHDLKKCVSTLGFSSCPYFIAWGNHDTNALGDKRSDARRKPLNWYKPRNEGETRMIGRGAQQLTHNEMYEIVTRPSTIFDIHENEKDKLGYYYYDVPEKNVRVIILNSQDTPHYLEGDGYLRYLDSGIAGYRQKQIDWFYQTLKATPKDTTVCIYQHMPFGDRYQTVPVYYPYNYEMIDGIVNSFVTGGKYSGSFSANKDFKASISVDFEGRKGTLAFLAAGHKHNDRINVDSRGIHSYNIGCSVSRPKYDQGDRPLGEIEEDLWDVVMVDTVRKHVDLLRFGQGEDRSFDY</sequence>
<dbReference type="AlphaFoldDB" id="A0AB35HM97"/>
<dbReference type="EMBL" id="JACACB010000004">
    <property type="protein sequence ID" value="MCO8297291.1"/>
    <property type="molecule type" value="Genomic_DNA"/>
</dbReference>
<protein>
    <submittedName>
        <fullName evidence="2">Phage tail protein</fullName>
    </submittedName>
</protein>
<proteinExistence type="predicted"/>
<evidence type="ECO:0000259" key="1">
    <source>
        <dbReference type="Pfam" id="PF00149"/>
    </source>
</evidence>
<organism evidence="2 3">
    <name type="scientific">Tetragenococcus halophilus</name>
    <name type="common">Pediococcus halophilus</name>
    <dbReference type="NCBI Taxonomy" id="51669"/>
    <lineage>
        <taxon>Bacteria</taxon>
        <taxon>Bacillati</taxon>
        <taxon>Bacillota</taxon>
        <taxon>Bacilli</taxon>
        <taxon>Lactobacillales</taxon>
        <taxon>Enterococcaceae</taxon>
        <taxon>Tetragenococcus</taxon>
    </lineage>
</organism>
<dbReference type="RefSeq" id="WP_253209939.1">
    <property type="nucleotide sequence ID" value="NZ_JACACB010000004.1"/>
</dbReference>
<comment type="caution">
    <text evidence="2">The sequence shown here is derived from an EMBL/GenBank/DDBJ whole genome shotgun (WGS) entry which is preliminary data.</text>
</comment>
<feature type="domain" description="Calcineurin-like phosphoesterase" evidence="1">
    <location>
        <begin position="513"/>
        <end position="621"/>
    </location>
</feature>
<dbReference type="Gene3D" id="3.60.21.10">
    <property type="match status" value="1"/>
</dbReference>
<dbReference type="InterPro" id="IPR051918">
    <property type="entry name" value="STPP_CPPED1"/>
</dbReference>
<dbReference type="Pfam" id="PF00149">
    <property type="entry name" value="Metallophos"/>
    <property type="match status" value="1"/>
</dbReference>
<dbReference type="PANTHER" id="PTHR43143:SF1">
    <property type="entry name" value="SERINE_THREONINE-PROTEIN PHOSPHATASE CPPED1"/>
    <property type="match status" value="1"/>
</dbReference>
<evidence type="ECO:0000313" key="3">
    <source>
        <dbReference type="Proteomes" id="UP001057280"/>
    </source>
</evidence>
<dbReference type="Proteomes" id="UP001057280">
    <property type="component" value="Unassembled WGS sequence"/>
</dbReference>
<dbReference type="PANTHER" id="PTHR43143">
    <property type="entry name" value="METALLOPHOSPHOESTERASE, CALCINEURIN SUPERFAMILY"/>
    <property type="match status" value="1"/>
</dbReference>
<gene>
    <name evidence="2" type="ORF">HXW75_02255</name>
</gene>
<dbReference type="SUPFAM" id="SSF56300">
    <property type="entry name" value="Metallo-dependent phosphatases"/>
    <property type="match status" value="1"/>
</dbReference>
<evidence type="ECO:0000313" key="2">
    <source>
        <dbReference type="EMBL" id="MCO8297291.1"/>
    </source>
</evidence>
<dbReference type="GO" id="GO:0016787">
    <property type="term" value="F:hydrolase activity"/>
    <property type="evidence" value="ECO:0007669"/>
    <property type="project" value="InterPro"/>
</dbReference>
<reference evidence="2" key="2">
    <citation type="journal article" date="2021" name="BMC Microbiol.">
        <title>The diversity among the species Tetragenococcus halophilus including new isolates from a lupine seed fermentation.</title>
        <authorList>
            <person name="Link T."/>
            <person name="Vogel R.F."/>
            <person name="Ehrmann M.A."/>
        </authorList>
    </citation>
    <scope>NUCLEOTIDE SEQUENCE</scope>
    <source>
        <strain evidence="2">TMW 2.2257</strain>
    </source>
</reference>
<name>A0AB35HM97_TETHA</name>
<accession>A0AB35HM97</accession>
<dbReference type="InterPro" id="IPR029052">
    <property type="entry name" value="Metallo-depent_PP-like"/>
</dbReference>
<dbReference type="InterPro" id="IPR004843">
    <property type="entry name" value="Calcineurin-like_PHP"/>
</dbReference>